<dbReference type="PANTHER" id="PTHR46084">
    <property type="entry name" value="PROTEIN MALE DISCOVERER 2"/>
    <property type="match status" value="1"/>
</dbReference>
<feature type="compositionally biased region" description="Low complexity" evidence="8">
    <location>
        <begin position="317"/>
        <end position="335"/>
    </location>
</feature>
<dbReference type="EMBL" id="OZ034822">
    <property type="protein sequence ID" value="CAL1410396.1"/>
    <property type="molecule type" value="Genomic_DNA"/>
</dbReference>
<proteinExistence type="predicted"/>
<name>A0AAV2GI53_9ROSI</name>
<evidence type="ECO:0000259" key="10">
    <source>
        <dbReference type="PROSITE" id="PS50011"/>
    </source>
</evidence>
<evidence type="ECO:0000256" key="5">
    <source>
        <dbReference type="ARBA" id="ARBA00022989"/>
    </source>
</evidence>
<dbReference type="Pfam" id="PF23598">
    <property type="entry name" value="LRR_14"/>
    <property type="match status" value="1"/>
</dbReference>
<feature type="region of interest" description="Disordered" evidence="8">
    <location>
        <begin position="315"/>
        <end position="348"/>
    </location>
</feature>
<dbReference type="AlphaFoldDB" id="A0AAV2GI53"/>
<gene>
    <name evidence="11" type="ORF">LTRI10_LOCUS49819</name>
</gene>
<dbReference type="GO" id="GO:0005524">
    <property type="term" value="F:ATP binding"/>
    <property type="evidence" value="ECO:0007669"/>
    <property type="project" value="InterPro"/>
</dbReference>
<feature type="domain" description="Protein kinase" evidence="10">
    <location>
        <begin position="388"/>
        <end position="694"/>
    </location>
</feature>
<feature type="transmembrane region" description="Helical" evidence="9">
    <location>
        <begin position="12"/>
        <end position="30"/>
    </location>
</feature>
<keyword evidence="2 9" id="KW-0812">Transmembrane</keyword>
<dbReference type="PROSITE" id="PS50011">
    <property type="entry name" value="PROTEIN_KINASE_DOM"/>
    <property type="match status" value="1"/>
</dbReference>
<accession>A0AAV2GI53</accession>
<evidence type="ECO:0000256" key="3">
    <source>
        <dbReference type="ARBA" id="ARBA00022729"/>
    </source>
</evidence>
<dbReference type="Pfam" id="PF07714">
    <property type="entry name" value="PK_Tyr_Ser-Thr"/>
    <property type="match status" value="1"/>
</dbReference>
<sequence length="721" mass="80996">MEGRWNPIGTQFLCFLVFIVGVGIHGSWSLNDEGLVLFKFRSRVRSDPHGALANWNLRDGDPCMWFGVHCVAGKVHILNLTGCSLEGTLAPELGKLVHLRSIVLRNNCFSGILPSEIGNLKKLEILDLRDNYLSGAVPAEIGRSQTLKCLSVSGNKFRGTIPGEMRRLKLLSHLELDESLASSSASEFKYVNCKIEDDTWMMRLKQLWRAYSHAIPFTKSLREYLHSSSLFQTFNARVHPLQPVKGSCCCCSTTKTPADSTSDVPHLIQNVEILVNFARRRRLQEQPNNLVAEPTNDRGQNDVVVVVPITRGSGSFPAVPNSKSPSSPPSMSNDASSDHNAPSESPKGPIIHNHVPPSFWDTWIYFVFALMAVVLLALIVIMIVLCRRRGMRHIGPWRSGISVQLQNALVSGVPKLNRSELETACEDFSNIINSYDGFIVYKGTLSSGTEIAVASTTTTYRKEWSRNAEKAYRRKIDTLSKVNHKNFTNLIGFCEEDEPFNRMMVFEYAPNGTLFEHIHIKDMEHLDWTSRMRIIMGVAYCLKHMHDLKPPVSHSNLTSSSIFLTDDYAAKIAEISFLSQAASKPKPSSEDEREHSELPPIIDPEANVYNFGIILLEVISGKLPYSEKEGPIEKWAKEYLSDKSRITQMVDSSLKAFKTNQLEVICEIVQECIISDPRQRPSMSDIVPRLKEVIPITQDQAAPRLSPLWWAELEIFSQEAN</sequence>
<dbReference type="InterPro" id="IPR011009">
    <property type="entry name" value="Kinase-like_dom_sf"/>
</dbReference>
<dbReference type="SUPFAM" id="SSF56112">
    <property type="entry name" value="Protein kinase-like (PK-like)"/>
    <property type="match status" value="1"/>
</dbReference>
<keyword evidence="5 9" id="KW-1133">Transmembrane helix</keyword>
<keyword evidence="12" id="KW-1185">Reference proteome</keyword>
<organism evidence="11 12">
    <name type="scientific">Linum trigynum</name>
    <dbReference type="NCBI Taxonomy" id="586398"/>
    <lineage>
        <taxon>Eukaryota</taxon>
        <taxon>Viridiplantae</taxon>
        <taxon>Streptophyta</taxon>
        <taxon>Embryophyta</taxon>
        <taxon>Tracheophyta</taxon>
        <taxon>Spermatophyta</taxon>
        <taxon>Magnoliopsida</taxon>
        <taxon>eudicotyledons</taxon>
        <taxon>Gunneridae</taxon>
        <taxon>Pentapetalae</taxon>
        <taxon>rosids</taxon>
        <taxon>fabids</taxon>
        <taxon>Malpighiales</taxon>
        <taxon>Linaceae</taxon>
        <taxon>Linum</taxon>
    </lineage>
</organism>
<comment type="subcellular location">
    <subcellularLocation>
        <location evidence="7">Endomembrane system</location>
        <topology evidence="7">Single-pass type I membrane protein</topology>
    </subcellularLocation>
</comment>
<evidence type="ECO:0000256" key="7">
    <source>
        <dbReference type="ARBA" id="ARBA00046288"/>
    </source>
</evidence>
<dbReference type="InterPro" id="IPR032675">
    <property type="entry name" value="LRR_dom_sf"/>
</dbReference>
<dbReference type="Pfam" id="PF08263">
    <property type="entry name" value="LRRNT_2"/>
    <property type="match status" value="1"/>
</dbReference>
<keyword evidence="4" id="KW-0677">Repeat</keyword>
<dbReference type="InterPro" id="IPR001245">
    <property type="entry name" value="Ser-Thr/Tyr_kinase_cat_dom"/>
</dbReference>
<dbReference type="InterPro" id="IPR013210">
    <property type="entry name" value="LRR_N_plant-typ"/>
</dbReference>
<protein>
    <recommendedName>
        <fullName evidence="10">Protein kinase domain-containing protein</fullName>
    </recommendedName>
</protein>
<feature type="transmembrane region" description="Helical" evidence="9">
    <location>
        <begin position="363"/>
        <end position="385"/>
    </location>
</feature>
<evidence type="ECO:0000256" key="1">
    <source>
        <dbReference type="ARBA" id="ARBA00022614"/>
    </source>
</evidence>
<dbReference type="GO" id="GO:0004674">
    <property type="term" value="F:protein serine/threonine kinase activity"/>
    <property type="evidence" value="ECO:0007669"/>
    <property type="project" value="UniProtKB-EC"/>
</dbReference>
<keyword evidence="6 9" id="KW-0472">Membrane</keyword>
<dbReference type="Gene3D" id="1.10.510.10">
    <property type="entry name" value="Transferase(Phosphotransferase) domain 1"/>
    <property type="match status" value="1"/>
</dbReference>
<dbReference type="PANTHER" id="PTHR46084:SF1">
    <property type="entry name" value="PROTEIN MALE DISCOVERER 2"/>
    <property type="match status" value="1"/>
</dbReference>
<evidence type="ECO:0000256" key="2">
    <source>
        <dbReference type="ARBA" id="ARBA00022692"/>
    </source>
</evidence>
<evidence type="ECO:0000256" key="4">
    <source>
        <dbReference type="ARBA" id="ARBA00022737"/>
    </source>
</evidence>
<keyword evidence="1" id="KW-0433">Leucine-rich repeat</keyword>
<evidence type="ECO:0000313" key="11">
    <source>
        <dbReference type="EMBL" id="CAL1410396.1"/>
    </source>
</evidence>
<keyword evidence="3" id="KW-0732">Signal</keyword>
<dbReference type="InterPro" id="IPR000719">
    <property type="entry name" value="Prot_kinase_dom"/>
</dbReference>
<dbReference type="FunFam" id="3.30.200.20:FF:000489">
    <property type="entry name" value="Inactive receptor-like serine/threonine-protein kinase"/>
    <property type="match status" value="1"/>
</dbReference>
<dbReference type="SUPFAM" id="SSF52058">
    <property type="entry name" value="L domain-like"/>
    <property type="match status" value="1"/>
</dbReference>
<evidence type="ECO:0000256" key="9">
    <source>
        <dbReference type="SAM" id="Phobius"/>
    </source>
</evidence>
<dbReference type="InterPro" id="IPR055414">
    <property type="entry name" value="LRR_R13L4/SHOC2-like"/>
</dbReference>
<evidence type="ECO:0000256" key="8">
    <source>
        <dbReference type="SAM" id="MobiDB-lite"/>
    </source>
</evidence>
<dbReference type="Gene3D" id="3.30.200.20">
    <property type="entry name" value="Phosphorylase Kinase, domain 1"/>
    <property type="match status" value="1"/>
</dbReference>
<evidence type="ECO:0000256" key="6">
    <source>
        <dbReference type="ARBA" id="ARBA00023136"/>
    </source>
</evidence>
<dbReference type="Proteomes" id="UP001497516">
    <property type="component" value="Chromosome 9"/>
</dbReference>
<evidence type="ECO:0000313" key="12">
    <source>
        <dbReference type="Proteomes" id="UP001497516"/>
    </source>
</evidence>
<dbReference type="Gene3D" id="3.80.10.10">
    <property type="entry name" value="Ribonuclease Inhibitor"/>
    <property type="match status" value="1"/>
</dbReference>
<dbReference type="GO" id="GO:0012505">
    <property type="term" value="C:endomembrane system"/>
    <property type="evidence" value="ECO:0007669"/>
    <property type="project" value="UniProtKB-SubCell"/>
</dbReference>
<reference evidence="11 12" key="1">
    <citation type="submission" date="2024-04" db="EMBL/GenBank/DDBJ databases">
        <authorList>
            <person name="Fracassetti M."/>
        </authorList>
    </citation>
    <scope>NUCLEOTIDE SEQUENCE [LARGE SCALE GENOMIC DNA]</scope>
</reference>
<dbReference type="FunFam" id="3.80.10.10:FF:000627">
    <property type="entry name" value="Probable leucine-rich repeat receptor-like protein kinase At2g33170"/>
    <property type="match status" value="1"/>
</dbReference>